<dbReference type="Gene3D" id="3.20.110.10">
    <property type="entry name" value="Glycoside hydrolase 38, N terminal domain"/>
    <property type="match status" value="1"/>
</dbReference>
<dbReference type="FunFam" id="1.20.1270.50:FF:000004">
    <property type="entry name" value="alpha-mannosidase 2C1 isoform X1"/>
    <property type="match status" value="1"/>
</dbReference>
<dbReference type="Pfam" id="PF17677">
    <property type="entry name" value="Glyco_hydro38C2"/>
    <property type="match status" value="1"/>
</dbReference>
<dbReference type="InterPro" id="IPR015341">
    <property type="entry name" value="Glyco_hydro_38_cen"/>
</dbReference>
<dbReference type="GO" id="GO:0046872">
    <property type="term" value="F:metal ion binding"/>
    <property type="evidence" value="ECO:0007669"/>
    <property type="project" value="UniProtKB-KW"/>
</dbReference>
<dbReference type="GO" id="GO:0006013">
    <property type="term" value="P:mannose metabolic process"/>
    <property type="evidence" value="ECO:0007669"/>
    <property type="project" value="InterPro"/>
</dbReference>
<dbReference type="Gene3D" id="2.60.40.2220">
    <property type="match status" value="1"/>
</dbReference>
<dbReference type="Gene3D" id="2.70.98.30">
    <property type="entry name" value="Golgi alpha-mannosidase II, domain 4"/>
    <property type="match status" value="1"/>
</dbReference>
<keyword evidence="3" id="KW-0378">Hydrolase</keyword>
<dbReference type="InterPro" id="IPR041147">
    <property type="entry name" value="GH38_C"/>
</dbReference>
<keyword evidence="2" id="KW-0479">Metal-binding</keyword>
<evidence type="ECO:0000256" key="2">
    <source>
        <dbReference type="ARBA" id="ARBA00022723"/>
    </source>
</evidence>
<name>A0A497E336_UNCAE</name>
<reference evidence="6 7" key="1">
    <citation type="submission" date="2018-06" db="EMBL/GenBank/DDBJ databases">
        <title>Extensive metabolic versatility and redundancy in microbially diverse, dynamic hydrothermal sediments.</title>
        <authorList>
            <person name="Dombrowski N."/>
            <person name="Teske A."/>
            <person name="Baker B.J."/>
        </authorList>
    </citation>
    <scope>NUCLEOTIDE SEQUENCE [LARGE SCALE GENOMIC DNA]</scope>
    <source>
        <strain evidence="6">B47_G16</strain>
    </source>
</reference>
<dbReference type="Pfam" id="PF07748">
    <property type="entry name" value="Glyco_hydro_38C"/>
    <property type="match status" value="1"/>
</dbReference>
<dbReference type="InterPro" id="IPR013780">
    <property type="entry name" value="Glyco_hydro_b"/>
</dbReference>
<dbReference type="InterPro" id="IPR000602">
    <property type="entry name" value="Glyco_hydro_38_N"/>
</dbReference>
<dbReference type="Gene3D" id="2.60.40.1180">
    <property type="entry name" value="Golgi alpha-mannosidase II"/>
    <property type="match status" value="1"/>
</dbReference>
<keyword evidence="4" id="KW-0326">Glycosidase</keyword>
<evidence type="ECO:0000313" key="6">
    <source>
        <dbReference type="EMBL" id="RLE07798.1"/>
    </source>
</evidence>
<dbReference type="GO" id="GO:0030246">
    <property type="term" value="F:carbohydrate binding"/>
    <property type="evidence" value="ECO:0007669"/>
    <property type="project" value="InterPro"/>
</dbReference>
<dbReference type="SMART" id="SM00872">
    <property type="entry name" value="Alpha-mann_mid"/>
    <property type="match status" value="1"/>
</dbReference>
<evidence type="ECO:0000256" key="4">
    <source>
        <dbReference type="ARBA" id="ARBA00023295"/>
    </source>
</evidence>
<dbReference type="Pfam" id="PF09261">
    <property type="entry name" value="Alpha-mann_mid"/>
    <property type="match status" value="1"/>
</dbReference>
<dbReference type="PANTHER" id="PTHR46017">
    <property type="entry name" value="ALPHA-MANNOSIDASE 2C1"/>
    <property type="match status" value="1"/>
</dbReference>
<comment type="caution">
    <text evidence="6">The sequence shown here is derived from an EMBL/GenBank/DDBJ whole genome shotgun (WGS) entry which is preliminary data.</text>
</comment>
<sequence>MSEKLVRVIDALKRRLRALVAYREQKEWRFERGKMRGAERLDYDDASWKTVTFPYSWKSKGEEGWFRRKIVVPEEIEGVSTRGSRIEIFSPSVMLTPTEVFVDGKKVFSAEHWADFRGPRILISSDASPGKKHLIVIHTLAKEGLVSIPSIEVCYNKVDDLAFELSSFIEELKFAQRLSGGKELSEKAVSGLEPGVILKLEPHELLATIERMRKTLSPLRSLAKEYVIHLIGHAHIDMNWLWPWEETVDICRRDFDTVTRLMEEFPELCFSQSQAVTYKIVEEKFPQIFERIKQAVKKGRWDVTASTWVEGDLNMANGEAIVHQILYGKGYVREKLGVEPKICWEPDTFGHPWSIPQILRKSGISYYYFMRCGKGHPMFWWEGPDGSRVLAFNSVYNAFVNPEQLARLSEEFERRFGTKTSMFVYGVGDHGGGPTKEDIKIARKLNEKDVFPRVEFSTTERFFEAISEEKPNLPVVRDELNFIFDGCYTTHSDIKKHNRKCERLLLEAEIAGSIAKLLGGDYPALKESWEKTLFNQFHDILDGSAIHLSYEYSNKLAEEAEKEAEKAIFKSLSFIARNVKAEREGLPVLVFNPLAWERTDIVRMNLPEDLPSSFVIEDEEGNICPAQVLEERLLFVASKVPPLGYKVFYIVEGEKEEGNIASKEPLTLENEFFTLRIDEKSGTIAFLYDKENDRFVMSRQREGARGPERLELTCPVMNNLLQVLYELPHGMSAWVIGPIGSIKNLVTNPEIKLISSGPVMGKIRIKHKFEKSTITQDISLYRNVRRVDFEANIDWRQVASSDEEAPMLKVSFTPILNKTRATFEIPFGHIERVADGREMPALQWVDISDEEYGLSLLSDTKYGFDVRGNTIRMTLVRTSYEPDPVPDVGEHNFRYALYPHMGNWKDADTARKGYELNHPLIGMTISSKGKNLPSEKSFVRIEPSNVIMTCLKKAEKSDDLILRLYESKGEKAKVKVELGFSIREAQETDLLERPIKSPLNRESYGFSFSIDPHEIKTFRLSL</sequence>
<evidence type="ECO:0000256" key="3">
    <source>
        <dbReference type="ARBA" id="ARBA00022801"/>
    </source>
</evidence>
<dbReference type="AlphaFoldDB" id="A0A497E336"/>
<dbReference type="SUPFAM" id="SSF49785">
    <property type="entry name" value="Galactose-binding domain-like"/>
    <property type="match status" value="1"/>
</dbReference>
<dbReference type="Pfam" id="PF01074">
    <property type="entry name" value="Glyco_hydro_38N"/>
    <property type="match status" value="1"/>
</dbReference>
<evidence type="ECO:0000313" key="7">
    <source>
        <dbReference type="Proteomes" id="UP000279422"/>
    </source>
</evidence>
<dbReference type="InterPro" id="IPR027291">
    <property type="entry name" value="Glyco_hydro_38_N_sf"/>
</dbReference>
<dbReference type="InterPro" id="IPR011013">
    <property type="entry name" value="Gal_mutarotase_sf_dom"/>
</dbReference>
<proteinExistence type="inferred from homology"/>
<dbReference type="InterPro" id="IPR011682">
    <property type="entry name" value="Glyco_hydro_38_C"/>
</dbReference>
<dbReference type="GO" id="GO:0004559">
    <property type="term" value="F:alpha-mannosidase activity"/>
    <property type="evidence" value="ECO:0007669"/>
    <property type="project" value="InterPro"/>
</dbReference>
<gene>
    <name evidence="6" type="ORF">DRJ00_07485</name>
</gene>
<dbReference type="Gene3D" id="2.60.120.260">
    <property type="entry name" value="Galactose-binding domain-like"/>
    <property type="match status" value="1"/>
</dbReference>
<evidence type="ECO:0000256" key="1">
    <source>
        <dbReference type="ARBA" id="ARBA00009792"/>
    </source>
</evidence>
<dbReference type="InterPro" id="IPR028995">
    <property type="entry name" value="Glyco_hydro_57/38_cen_sf"/>
</dbReference>
<dbReference type="SUPFAM" id="SSF74650">
    <property type="entry name" value="Galactose mutarotase-like"/>
    <property type="match status" value="1"/>
</dbReference>
<dbReference type="SUPFAM" id="SSF88688">
    <property type="entry name" value="Families 57/38 glycoside transferase middle domain"/>
    <property type="match status" value="1"/>
</dbReference>
<feature type="domain" description="Glycoside hydrolase family 38 central" evidence="5">
    <location>
        <begin position="485"/>
        <end position="557"/>
    </location>
</feature>
<protein>
    <recommendedName>
        <fullName evidence="5">Glycoside hydrolase family 38 central domain-containing protein</fullName>
    </recommendedName>
</protein>
<dbReference type="EMBL" id="QMPZ01000139">
    <property type="protein sequence ID" value="RLE07798.1"/>
    <property type="molecule type" value="Genomic_DNA"/>
</dbReference>
<dbReference type="InterPro" id="IPR037094">
    <property type="entry name" value="Glyco_hydro_38_cen_sf"/>
</dbReference>
<dbReference type="GO" id="GO:0009313">
    <property type="term" value="P:oligosaccharide catabolic process"/>
    <property type="evidence" value="ECO:0007669"/>
    <property type="project" value="TreeGrafter"/>
</dbReference>
<dbReference type="PANTHER" id="PTHR46017:SF1">
    <property type="entry name" value="ALPHA-MANNOSIDASE 2C1"/>
    <property type="match status" value="1"/>
</dbReference>
<dbReference type="SUPFAM" id="SSF88713">
    <property type="entry name" value="Glycoside hydrolase/deacetylase"/>
    <property type="match status" value="1"/>
</dbReference>
<comment type="similarity">
    <text evidence="1">Belongs to the glycosyl hydrolase 38 family.</text>
</comment>
<dbReference type="InterPro" id="IPR011330">
    <property type="entry name" value="Glyco_hydro/deAcase_b/a-brl"/>
</dbReference>
<evidence type="ECO:0000259" key="5">
    <source>
        <dbReference type="SMART" id="SM00872"/>
    </source>
</evidence>
<dbReference type="InterPro" id="IPR008979">
    <property type="entry name" value="Galactose-bd-like_sf"/>
</dbReference>
<accession>A0A497E336</accession>
<dbReference type="Gene3D" id="1.20.1270.50">
    <property type="entry name" value="Glycoside hydrolase family 38, central domain"/>
    <property type="match status" value="1"/>
</dbReference>
<dbReference type="CDD" id="cd10789">
    <property type="entry name" value="GH38N_AMII_ER_cytosolic"/>
    <property type="match status" value="1"/>
</dbReference>
<organism evidence="6 7">
    <name type="scientific">Aerophobetes bacterium</name>
    <dbReference type="NCBI Taxonomy" id="2030807"/>
    <lineage>
        <taxon>Bacteria</taxon>
        <taxon>Candidatus Aerophobota</taxon>
    </lineage>
</organism>
<dbReference type="Proteomes" id="UP000279422">
    <property type="component" value="Unassembled WGS sequence"/>
</dbReference>